<name>A0A4V3FKB7_9ACTN</name>
<dbReference type="AlphaFoldDB" id="A0A4V3FKB7"/>
<reference evidence="2 3" key="1">
    <citation type="submission" date="2019-03" db="EMBL/GenBank/DDBJ databases">
        <title>Genomic Encyclopedia of Type Strains, Phase III (KMG-III): the genomes of soil and plant-associated and newly described type strains.</title>
        <authorList>
            <person name="Whitman W."/>
        </authorList>
    </citation>
    <scope>NUCLEOTIDE SEQUENCE [LARGE SCALE GENOMIC DNA]</scope>
    <source>
        <strain evidence="2 3">VKM Ac-2575</strain>
    </source>
</reference>
<evidence type="ECO:0000313" key="3">
    <source>
        <dbReference type="Proteomes" id="UP000295151"/>
    </source>
</evidence>
<sequence>MFEANLEDLDARETLASAARLQEQRDQIDIELIEHALHFADLHPDPATLAGHTSSVPGGERGKVYGGPGCPGVAEFAPAEFGAVTGRGKVAAAHYIGQALALRHRLPETWEQVRNGRAVEWKARQIATACLSLSEDAAAIVDRRVAQIVDTLTPLRLERIVRAAKWQADPEAARAEAEEKARERGVWPGRTDDHGTTNLFVRAPTGDVIRFIATIGQIADALAALGDSDPVDQRRAKAVGIVADPALAHELLQVAQHLARAKAPATPTPAPVDPNSSAGCTPAQHDRVPRTGPDNAPAAAQNEGSIAHPEVFQNATGADASTLGPATGAGSAVAAWASEADAELEWHSEIRDESETEADRDSPHPSAPGHPLDDWSSGAPAVPCTSVPVRAQAADPAGRPHEPAPAAGMDDAAHRELAGKVAAIKQAGYRDGIGAGSRPTRTVLYVHVTDQTLYADDGVARVEGFGPALVVRLSELLGHDQIVIQPVIDLNDDTISVDAYEIPHRMRERIKLRYPVEQFPYGTAETGINTDLDHIRPYVKDGPPGQTNTSNLAPLGRLSHRIKTYGGWTATRLDGDTLEWTTRYGFKLHVTHRGTYLLHAKPTTLPDHHKPSG</sequence>
<dbReference type="EMBL" id="SOCE01000001">
    <property type="protein sequence ID" value="TDU89603.1"/>
    <property type="molecule type" value="Genomic_DNA"/>
</dbReference>
<dbReference type="CDD" id="cd00085">
    <property type="entry name" value="HNHc"/>
    <property type="match status" value="1"/>
</dbReference>
<evidence type="ECO:0000256" key="1">
    <source>
        <dbReference type="SAM" id="MobiDB-lite"/>
    </source>
</evidence>
<accession>A0A4V3FKB7</accession>
<comment type="caution">
    <text evidence="2">The sequence shown here is derived from an EMBL/GenBank/DDBJ whole genome shotgun (WGS) entry which is preliminary data.</text>
</comment>
<keyword evidence="3" id="KW-1185">Reference proteome</keyword>
<feature type="region of interest" description="Disordered" evidence="1">
    <location>
        <begin position="172"/>
        <end position="191"/>
    </location>
</feature>
<gene>
    <name evidence="2" type="ORF">EV138_3177</name>
</gene>
<dbReference type="Proteomes" id="UP000295151">
    <property type="component" value="Unassembled WGS sequence"/>
</dbReference>
<evidence type="ECO:0000313" key="2">
    <source>
        <dbReference type="EMBL" id="TDU89603.1"/>
    </source>
</evidence>
<dbReference type="InterPro" id="IPR003615">
    <property type="entry name" value="HNH_nuc"/>
</dbReference>
<feature type="region of interest" description="Disordered" evidence="1">
    <location>
        <begin position="259"/>
        <end position="301"/>
    </location>
</feature>
<feature type="compositionally biased region" description="Basic and acidic residues" evidence="1">
    <location>
        <begin position="351"/>
        <end position="363"/>
    </location>
</feature>
<protein>
    <recommendedName>
        <fullName evidence="4">DUF222 domain-containing protein</fullName>
    </recommendedName>
</protein>
<evidence type="ECO:0008006" key="4">
    <source>
        <dbReference type="Google" id="ProtNLM"/>
    </source>
</evidence>
<feature type="region of interest" description="Disordered" evidence="1">
    <location>
        <begin position="351"/>
        <end position="383"/>
    </location>
</feature>
<organism evidence="2 3">
    <name type="scientific">Kribbella voronezhensis</name>
    <dbReference type="NCBI Taxonomy" id="2512212"/>
    <lineage>
        <taxon>Bacteria</taxon>
        <taxon>Bacillati</taxon>
        <taxon>Actinomycetota</taxon>
        <taxon>Actinomycetes</taxon>
        <taxon>Propionibacteriales</taxon>
        <taxon>Kribbellaceae</taxon>
        <taxon>Kribbella</taxon>
    </lineage>
</organism>
<proteinExistence type="predicted"/>